<dbReference type="EMBL" id="UOEM01000020">
    <property type="protein sequence ID" value="VAW10837.1"/>
    <property type="molecule type" value="Genomic_DNA"/>
</dbReference>
<feature type="compositionally biased region" description="Low complexity" evidence="6">
    <location>
        <begin position="390"/>
        <end position="403"/>
    </location>
</feature>
<organism evidence="10">
    <name type="scientific">hydrothermal vent metagenome</name>
    <dbReference type="NCBI Taxonomy" id="652676"/>
    <lineage>
        <taxon>unclassified sequences</taxon>
        <taxon>metagenomes</taxon>
        <taxon>ecological metagenomes</taxon>
    </lineage>
</organism>
<dbReference type="SMART" id="SM00490">
    <property type="entry name" value="HELICc"/>
    <property type="match status" value="1"/>
</dbReference>
<dbReference type="Gene3D" id="3.40.50.300">
    <property type="entry name" value="P-loop containing nucleotide triphosphate hydrolases"/>
    <property type="match status" value="2"/>
</dbReference>
<dbReference type="GO" id="GO:0003724">
    <property type="term" value="F:RNA helicase activity"/>
    <property type="evidence" value="ECO:0007669"/>
    <property type="project" value="InterPro"/>
</dbReference>
<keyword evidence="4 10" id="KW-0347">Helicase</keyword>
<proteinExistence type="predicted"/>
<dbReference type="InterPro" id="IPR001650">
    <property type="entry name" value="Helicase_C-like"/>
</dbReference>
<gene>
    <name evidence="10" type="ORF">MNBD_ALPHA09-890</name>
</gene>
<evidence type="ECO:0000259" key="9">
    <source>
        <dbReference type="PROSITE" id="PS51195"/>
    </source>
</evidence>
<keyword evidence="2" id="KW-0547">Nucleotide-binding</keyword>
<evidence type="ECO:0000256" key="6">
    <source>
        <dbReference type="SAM" id="MobiDB-lite"/>
    </source>
</evidence>
<dbReference type="InterPro" id="IPR011545">
    <property type="entry name" value="DEAD/DEAH_box_helicase_dom"/>
</dbReference>
<dbReference type="InterPro" id="IPR014001">
    <property type="entry name" value="Helicase_ATP-bd"/>
</dbReference>
<feature type="region of interest" description="Disordered" evidence="6">
    <location>
        <begin position="370"/>
        <end position="425"/>
    </location>
</feature>
<protein>
    <submittedName>
        <fullName evidence="10">ATP-dependent RNA helicase RhlE</fullName>
    </submittedName>
</protein>
<dbReference type="PROSITE" id="PS51192">
    <property type="entry name" value="HELICASE_ATP_BIND_1"/>
    <property type="match status" value="1"/>
</dbReference>
<dbReference type="FunFam" id="3.40.50.300:FF:000108">
    <property type="entry name" value="ATP-dependent RNA helicase RhlE"/>
    <property type="match status" value="1"/>
</dbReference>
<dbReference type="GO" id="GO:0005524">
    <property type="term" value="F:ATP binding"/>
    <property type="evidence" value="ECO:0007669"/>
    <property type="project" value="UniProtKB-KW"/>
</dbReference>
<dbReference type="GO" id="GO:0016787">
    <property type="term" value="F:hydrolase activity"/>
    <property type="evidence" value="ECO:0007669"/>
    <property type="project" value="UniProtKB-KW"/>
</dbReference>
<evidence type="ECO:0000259" key="8">
    <source>
        <dbReference type="PROSITE" id="PS51194"/>
    </source>
</evidence>
<evidence type="ECO:0000256" key="5">
    <source>
        <dbReference type="ARBA" id="ARBA00022840"/>
    </source>
</evidence>
<feature type="domain" description="Helicase C-terminal" evidence="8">
    <location>
        <begin position="221"/>
        <end position="381"/>
    </location>
</feature>
<feature type="domain" description="DEAD-box RNA helicase Q" evidence="9">
    <location>
        <begin position="4"/>
        <end position="32"/>
    </location>
</feature>
<evidence type="ECO:0000256" key="3">
    <source>
        <dbReference type="ARBA" id="ARBA00022801"/>
    </source>
</evidence>
<dbReference type="GO" id="GO:0003676">
    <property type="term" value="F:nucleic acid binding"/>
    <property type="evidence" value="ECO:0007669"/>
    <property type="project" value="InterPro"/>
</dbReference>
<dbReference type="SMART" id="SM00487">
    <property type="entry name" value="DEXDc"/>
    <property type="match status" value="1"/>
</dbReference>
<evidence type="ECO:0000259" key="7">
    <source>
        <dbReference type="PROSITE" id="PS51192"/>
    </source>
</evidence>
<dbReference type="Pfam" id="PF00271">
    <property type="entry name" value="Helicase_C"/>
    <property type="match status" value="1"/>
</dbReference>
<dbReference type="InterPro" id="IPR014014">
    <property type="entry name" value="RNA_helicase_DEAD_Q_motif"/>
</dbReference>
<dbReference type="PROSITE" id="PS51194">
    <property type="entry name" value="HELICASE_CTER"/>
    <property type="match status" value="1"/>
</dbReference>
<dbReference type="Pfam" id="PF00270">
    <property type="entry name" value="DEAD"/>
    <property type="match status" value="1"/>
</dbReference>
<dbReference type="PROSITE" id="PS00039">
    <property type="entry name" value="DEAD_ATP_HELICASE"/>
    <property type="match status" value="1"/>
</dbReference>
<keyword evidence="3" id="KW-0378">Hydrolase</keyword>
<reference evidence="10" key="1">
    <citation type="submission" date="2018-06" db="EMBL/GenBank/DDBJ databases">
        <authorList>
            <person name="Zhirakovskaya E."/>
        </authorList>
    </citation>
    <scope>NUCLEOTIDE SEQUENCE</scope>
</reference>
<dbReference type="AlphaFoldDB" id="A0A3B0TBU0"/>
<evidence type="ECO:0000256" key="2">
    <source>
        <dbReference type="ARBA" id="ARBA00022741"/>
    </source>
</evidence>
<name>A0A3B0TBU0_9ZZZZ</name>
<sequence>MTSISFSGLGLADPVLRALNAQNYTTPTPIQAEAIPPLMAGRDLLGIAQTGTGKTAAFALPLLHKLAALKSRPAPRTARALILAPTRELAGQIADSFRLYGKHLDLSIAVVFGGVRQGPQIKALARGVDVLIATPGRLMDHLGQGNIRLSEAKTLVLDEADRMLDMGFVRDVRKIVRDLPHQRQTVFLSATMPKEVEKLAREILGDAVRVEVTPKVVTVAKVEQIVHFVDASAKRSLLTKMLENPDMARVIVFTRTKHGANRVTTFLHKASIEASAIHGNKSQAARQKALDGFKSGRLRVLVATDIAARGIDVADVSHVVNYEIPNEPETYVHRIGRTARAGAGGVAVSLCDPSEKGYLVRIDRLTGQTLAGPAPRLGKPQSGNRQNLASKSGPNSNPNSPKSRPQTEAGRRRRRSRGASRRKAA</sequence>
<dbReference type="InterPro" id="IPR000629">
    <property type="entry name" value="RNA-helicase_DEAD-box_CS"/>
</dbReference>
<evidence type="ECO:0000256" key="1">
    <source>
        <dbReference type="ARBA" id="ARBA00022490"/>
    </source>
</evidence>
<dbReference type="GO" id="GO:0005829">
    <property type="term" value="C:cytosol"/>
    <property type="evidence" value="ECO:0007669"/>
    <property type="project" value="TreeGrafter"/>
</dbReference>
<evidence type="ECO:0000256" key="4">
    <source>
        <dbReference type="ARBA" id="ARBA00022806"/>
    </source>
</evidence>
<dbReference type="PANTHER" id="PTHR47959:SF13">
    <property type="entry name" value="ATP-DEPENDENT RNA HELICASE RHLE"/>
    <property type="match status" value="1"/>
</dbReference>
<dbReference type="InterPro" id="IPR027417">
    <property type="entry name" value="P-loop_NTPase"/>
</dbReference>
<dbReference type="InterPro" id="IPR050079">
    <property type="entry name" value="DEAD_box_RNA_helicase"/>
</dbReference>
<dbReference type="SUPFAM" id="SSF52540">
    <property type="entry name" value="P-loop containing nucleoside triphosphate hydrolases"/>
    <property type="match status" value="1"/>
</dbReference>
<feature type="domain" description="Helicase ATP-binding" evidence="7">
    <location>
        <begin position="35"/>
        <end position="210"/>
    </location>
</feature>
<dbReference type="CDD" id="cd00268">
    <property type="entry name" value="DEADc"/>
    <property type="match status" value="1"/>
</dbReference>
<dbReference type="PROSITE" id="PS51195">
    <property type="entry name" value="Q_MOTIF"/>
    <property type="match status" value="1"/>
</dbReference>
<evidence type="ECO:0000313" key="10">
    <source>
        <dbReference type="EMBL" id="VAW10837.1"/>
    </source>
</evidence>
<dbReference type="InterPro" id="IPR044742">
    <property type="entry name" value="DEAD/DEAH_RhlB"/>
</dbReference>
<keyword evidence="1" id="KW-0963">Cytoplasm</keyword>
<keyword evidence="5" id="KW-0067">ATP-binding</keyword>
<dbReference type="CDD" id="cd18787">
    <property type="entry name" value="SF2_C_DEAD"/>
    <property type="match status" value="1"/>
</dbReference>
<accession>A0A3B0TBU0</accession>
<feature type="compositionally biased region" description="Basic residues" evidence="6">
    <location>
        <begin position="411"/>
        <end position="425"/>
    </location>
</feature>
<dbReference type="PANTHER" id="PTHR47959">
    <property type="entry name" value="ATP-DEPENDENT RNA HELICASE RHLE-RELATED"/>
    <property type="match status" value="1"/>
</dbReference>